<dbReference type="EMBL" id="CP024785">
    <property type="protein sequence ID" value="AUB36225.1"/>
    <property type="molecule type" value="Genomic_DNA"/>
</dbReference>
<proteinExistence type="predicted"/>
<protein>
    <submittedName>
        <fullName evidence="1">Uncharacterized protein</fullName>
    </submittedName>
</protein>
<organism evidence="1 2">
    <name type="scientific">Nostoc flagelliforme CCNUN1</name>
    <dbReference type="NCBI Taxonomy" id="2038116"/>
    <lineage>
        <taxon>Bacteria</taxon>
        <taxon>Bacillati</taxon>
        <taxon>Cyanobacteriota</taxon>
        <taxon>Cyanophyceae</taxon>
        <taxon>Nostocales</taxon>
        <taxon>Nostocaceae</taxon>
        <taxon>Nostoc</taxon>
    </lineage>
</organism>
<dbReference type="KEGG" id="nfl:COO91_02128"/>
<evidence type="ECO:0000313" key="1">
    <source>
        <dbReference type="EMBL" id="AUB36225.1"/>
    </source>
</evidence>
<dbReference type="Proteomes" id="UP000232003">
    <property type="component" value="Chromosome"/>
</dbReference>
<name>A0A2K8SN09_9NOSO</name>
<gene>
    <name evidence="1" type="ORF">COO91_02128</name>
</gene>
<reference evidence="1 2" key="1">
    <citation type="submission" date="2017-11" db="EMBL/GenBank/DDBJ databases">
        <title>Complete genome of a free-living desiccation-tolerant cyanobacterium and its photosynthetic adaptation to extreme terrestrial habitat.</title>
        <authorList>
            <person name="Shang J."/>
        </authorList>
    </citation>
    <scope>NUCLEOTIDE SEQUENCE [LARGE SCALE GENOMIC DNA]</scope>
    <source>
        <strain evidence="1 2">CCNUN1</strain>
    </source>
</reference>
<evidence type="ECO:0000313" key="2">
    <source>
        <dbReference type="Proteomes" id="UP000232003"/>
    </source>
</evidence>
<keyword evidence="2" id="KW-1185">Reference proteome</keyword>
<sequence>MKKSKVQTSEKYGSASTQIRVFDKLKALPYILLRIMIISEILQCHQKNKNFLLQ</sequence>
<dbReference type="AlphaFoldDB" id="A0A2K8SN09"/>
<accession>A0A2K8SN09</accession>